<evidence type="ECO:0000313" key="3">
    <source>
        <dbReference type="Proteomes" id="UP000054166"/>
    </source>
</evidence>
<keyword evidence="1" id="KW-1133">Transmembrane helix</keyword>
<keyword evidence="1" id="KW-0812">Transmembrane</keyword>
<keyword evidence="3" id="KW-1185">Reference proteome</keyword>
<accession>A0A0C3AQR0</accession>
<dbReference type="HOGENOM" id="CLU_1603382_0_0_1"/>
<keyword evidence="1" id="KW-0472">Membrane</keyword>
<organism evidence="2 3">
    <name type="scientific">Piloderma croceum (strain F 1598)</name>
    <dbReference type="NCBI Taxonomy" id="765440"/>
    <lineage>
        <taxon>Eukaryota</taxon>
        <taxon>Fungi</taxon>
        <taxon>Dikarya</taxon>
        <taxon>Basidiomycota</taxon>
        <taxon>Agaricomycotina</taxon>
        <taxon>Agaricomycetes</taxon>
        <taxon>Agaricomycetidae</taxon>
        <taxon>Atheliales</taxon>
        <taxon>Atheliaceae</taxon>
        <taxon>Piloderma</taxon>
    </lineage>
</organism>
<name>A0A0C3AQR0_PILCF</name>
<dbReference type="AlphaFoldDB" id="A0A0C3AQR0"/>
<feature type="transmembrane region" description="Helical" evidence="1">
    <location>
        <begin position="103"/>
        <end position="136"/>
    </location>
</feature>
<dbReference type="InParanoid" id="A0A0C3AQR0"/>
<evidence type="ECO:0000256" key="1">
    <source>
        <dbReference type="SAM" id="Phobius"/>
    </source>
</evidence>
<evidence type="ECO:0000313" key="2">
    <source>
        <dbReference type="EMBL" id="KIM76263.1"/>
    </source>
</evidence>
<sequence length="166" mass="19458">MRSGGCVPRSILKERRRLSERHRYNFYLEYCLTLRVKRLTAPSRYPRTFLRRRRSRVDFPVRNLPRFLCVVLFLRSLHASTNSTLRSGKLEKGFLGPFRVGGYSLASILPPFLFCLVLLANHRLLLLLVLFQIFLIRPHNQISLTLQSSSQSLLSSRVSYCHHRSR</sequence>
<gene>
    <name evidence="2" type="ORF">PILCRDRAFT_650121</name>
</gene>
<reference evidence="2 3" key="1">
    <citation type="submission" date="2014-04" db="EMBL/GenBank/DDBJ databases">
        <authorList>
            <consortium name="DOE Joint Genome Institute"/>
            <person name="Kuo A."/>
            <person name="Tarkka M."/>
            <person name="Buscot F."/>
            <person name="Kohler A."/>
            <person name="Nagy L.G."/>
            <person name="Floudas D."/>
            <person name="Copeland A."/>
            <person name="Barry K.W."/>
            <person name="Cichocki N."/>
            <person name="Veneault-Fourrey C."/>
            <person name="LaButti K."/>
            <person name="Lindquist E.A."/>
            <person name="Lipzen A."/>
            <person name="Lundell T."/>
            <person name="Morin E."/>
            <person name="Murat C."/>
            <person name="Sun H."/>
            <person name="Tunlid A."/>
            <person name="Henrissat B."/>
            <person name="Grigoriev I.V."/>
            <person name="Hibbett D.S."/>
            <person name="Martin F."/>
            <person name="Nordberg H.P."/>
            <person name="Cantor M.N."/>
            <person name="Hua S.X."/>
        </authorList>
    </citation>
    <scope>NUCLEOTIDE SEQUENCE [LARGE SCALE GENOMIC DNA]</scope>
    <source>
        <strain evidence="2 3">F 1598</strain>
    </source>
</reference>
<evidence type="ECO:0008006" key="4">
    <source>
        <dbReference type="Google" id="ProtNLM"/>
    </source>
</evidence>
<dbReference type="Proteomes" id="UP000054166">
    <property type="component" value="Unassembled WGS sequence"/>
</dbReference>
<reference evidence="3" key="2">
    <citation type="submission" date="2015-01" db="EMBL/GenBank/DDBJ databases">
        <title>Evolutionary Origins and Diversification of the Mycorrhizal Mutualists.</title>
        <authorList>
            <consortium name="DOE Joint Genome Institute"/>
            <consortium name="Mycorrhizal Genomics Consortium"/>
            <person name="Kohler A."/>
            <person name="Kuo A."/>
            <person name="Nagy L.G."/>
            <person name="Floudas D."/>
            <person name="Copeland A."/>
            <person name="Barry K.W."/>
            <person name="Cichocki N."/>
            <person name="Veneault-Fourrey C."/>
            <person name="LaButti K."/>
            <person name="Lindquist E.A."/>
            <person name="Lipzen A."/>
            <person name="Lundell T."/>
            <person name="Morin E."/>
            <person name="Murat C."/>
            <person name="Riley R."/>
            <person name="Ohm R."/>
            <person name="Sun H."/>
            <person name="Tunlid A."/>
            <person name="Henrissat B."/>
            <person name="Grigoriev I.V."/>
            <person name="Hibbett D.S."/>
            <person name="Martin F."/>
        </authorList>
    </citation>
    <scope>NUCLEOTIDE SEQUENCE [LARGE SCALE GENOMIC DNA]</scope>
    <source>
        <strain evidence="3">F 1598</strain>
    </source>
</reference>
<dbReference type="EMBL" id="KN833036">
    <property type="protein sequence ID" value="KIM76263.1"/>
    <property type="molecule type" value="Genomic_DNA"/>
</dbReference>
<protein>
    <recommendedName>
        <fullName evidence="4">Transmembrane protein</fullName>
    </recommendedName>
</protein>
<proteinExistence type="predicted"/>